<protein>
    <submittedName>
        <fullName evidence="8">Multidrug DMT transporter</fullName>
    </submittedName>
</protein>
<feature type="transmembrane region" description="Helical" evidence="6">
    <location>
        <begin position="251"/>
        <end position="269"/>
    </location>
</feature>
<dbReference type="Pfam" id="PF00892">
    <property type="entry name" value="EamA"/>
    <property type="match status" value="2"/>
</dbReference>
<keyword evidence="4 6" id="KW-1133">Transmembrane helix</keyword>
<keyword evidence="3 6" id="KW-0812">Transmembrane</keyword>
<evidence type="ECO:0000313" key="8">
    <source>
        <dbReference type="EMBL" id="GHC63285.1"/>
    </source>
</evidence>
<keyword evidence="5 6" id="KW-0472">Membrane</keyword>
<feature type="domain" description="EamA" evidence="7">
    <location>
        <begin position="11"/>
        <end position="142"/>
    </location>
</feature>
<accession>A0A918WP81</accession>
<evidence type="ECO:0000259" key="7">
    <source>
        <dbReference type="Pfam" id="PF00892"/>
    </source>
</evidence>
<keyword evidence="9" id="KW-1185">Reference proteome</keyword>
<dbReference type="Proteomes" id="UP000638981">
    <property type="component" value="Unassembled WGS sequence"/>
</dbReference>
<sequence>MSLRSGGPLAGHAAMLAFSALVAGSFSLGRLAAPLISPEALTVVRFLLAGALVGVAAVATTGIRRAALQAPWRYLVLGGLLAIYFVLMFYGLKTADAVSAAAVFTLTPLMSAGFGWLLLRQPLTGRMGLALTLGAVGALWVIFRADLAAFLRFNIGRGEFIYFWGCVAHAAYTPMVRKLNRGEPAVVFTFGMMMAGLLILTLWGAPAVIATDWTALPPIVWIALVYLAVAASAMTFVLLQYATLRLPSAKVMAYTYLVPAWVILWEIALHGAWPPALLLVGVVLTALGLILLLKDEDGPRGAPG</sequence>
<dbReference type="InterPro" id="IPR050638">
    <property type="entry name" value="AA-Vitamin_Transporters"/>
</dbReference>
<dbReference type="GO" id="GO:0016020">
    <property type="term" value="C:membrane"/>
    <property type="evidence" value="ECO:0007669"/>
    <property type="project" value="UniProtKB-SubCell"/>
</dbReference>
<evidence type="ECO:0000256" key="2">
    <source>
        <dbReference type="ARBA" id="ARBA00007362"/>
    </source>
</evidence>
<dbReference type="PANTHER" id="PTHR32322">
    <property type="entry name" value="INNER MEMBRANE TRANSPORTER"/>
    <property type="match status" value="1"/>
</dbReference>
<name>A0A918WP81_9RHOB</name>
<dbReference type="InterPro" id="IPR037185">
    <property type="entry name" value="EmrE-like"/>
</dbReference>
<comment type="caution">
    <text evidence="8">The sequence shown here is derived from an EMBL/GenBank/DDBJ whole genome shotgun (WGS) entry which is preliminary data.</text>
</comment>
<feature type="transmembrane region" description="Helical" evidence="6">
    <location>
        <begin position="42"/>
        <end position="62"/>
    </location>
</feature>
<evidence type="ECO:0000313" key="9">
    <source>
        <dbReference type="Proteomes" id="UP000638981"/>
    </source>
</evidence>
<reference evidence="8" key="2">
    <citation type="submission" date="2020-09" db="EMBL/GenBank/DDBJ databases">
        <authorList>
            <person name="Sun Q."/>
            <person name="Kim S."/>
        </authorList>
    </citation>
    <scope>NUCLEOTIDE SEQUENCE</scope>
    <source>
        <strain evidence="8">KCTC 23310</strain>
    </source>
</reference>
<evidence type="ECO:0000256" key="5">
    <source>
        <dbReference type="ARBA" id="ARBA00023136"/>
    </source>
</evidence>
<gene>
    <name evidence="8" type="ORF">GCM10007315_29370</name>
</gene>
<feature type="domain" description="EamA" evidence="7">
    <location>
        <begin position="158"/>
        <end position="293"/>
    </location>
</feature>
<evidence type="ECO:0000256" key="4">
    <source>
        <dbReference type="ARBA" id="ARBA00022989"/>
    </source>
</evidence>
<dbReference type="EMBL" id="BMYJ01000010">
    <property type="protein sequence ID" value="GHC63285.1"/>
    <property type="molecule type" value="Genomic_DNA"/>
</dbReference>
<dbReference type="InterPro" id="IPR000620">
    <property type="entry name" value="EamA_dom"/>
</dbReference>
<dbReference type="AlphaFoldDB" id="A0A918WP81"/>
<evidence type="ECO:0000256" key="1">
    <source>
        <dbReference type="ARBA" id="ARBA00004141"/>
    </source>
</evidence>
<feature type="transmembrane region" description="Helical" evidence="6">
    <location>
        <begin position="185"/>
        <end position="206"/>
    </location>
</feature>
<organism evidence="8 9">
    <name type="scientific">Neogemmobacter tilapiae</name>
    <dbReference type="NCBI Taxonomy" id="875041"/>
    <lineage>
        <taxon>Bacteria</taxon>
        <taxon>Pseudomonadati</taxon>
        <taxon>Pseudomonadota</taxon>
        <taxon>Alphaproteobacteria</taxon>
        <taxon>Rhodobacterales</taxon>
        <taxon>Paracoccaceae</taxon>
        <taxon>Neogemmobacter</taxon>
    </lineage>
</organism>
<feature type="transmembrane region" description="Helical" evidence="6">
    <location>
        <begin position="155"/>
        <end position="173"/>
    </location>
</feature>
<feature type="transmembrane region" description="Helical" evidence="6">
    <location>
        <begin position="74"/>
        <end position="92"/>
    </location>
</feature>
<feature type="transmembrane region" description="Helical" evidence="6">
    <location>
        <begin position="126"/>
        <end position="143"/>
    </location>
</feature>
<feature type="transmembrane region" description="Helical" evidence="6">
    <location>
        <begin position="275"/>
        <end position="293"/>
    </location>
</feature>
<evidence type="ECO:0000256" key="6">
    <source>
        <dbReference type="SAM" id="Phobius"/>
    </source>
</evidence>
<dbReference type="PANTHER" id="PTHR32322:SF2">
    <property type="entry name" value="EAMA DOMAIN-CONTAINING PROTEIN"/>
    <property type="match status" value="1"/>
</dbReference>
<comment type="subcellular location">
    <subcellularLocation>
        <location evidence="1">Membrane</location>
        <topology evidence="1">Multi-pass membrane protein</topology>
    </subcellularLocation>
</comment>
<evidence type="ECO:0000256" key="3">
    <source>
        <dbReference type="ARBA" id="ARBA00022692"/>
    </source>
</evidence>
<comment type="similarity">
    <text evidence="2">Belongs to the EamA transporter family.</text>
</comment>
<dbReference type="SUPFAM" id="SSF103481">
    <property type="entry name" value="Multidrug resistance efflux transporter EmrE"/>
    <property type="match status" value="2"/>
</dbReference>
<feature type="transmembrane region" description="Helical" evidence="6">
    <location>
        <begin position="218"/>
        <end position="239"/>
    </location>
</feature>
<feature type="transmembrane region" description="Helical" evidence="6">
    <location>
        <begin position="98"/>
        <end position="119"/>
    </location>
</feature>
<proteinExistence type="inferred from homology"/>
<reference evidence="8" key="1">
    <citation type="journal article" date="2014" name="Int. J. Syst. Evol. Microbiol.">
        <title>Complete genome sequence of Corynebacterium casei LMG S-19264T (=DSM 44701T), isolated from a smear-ripened cheese.</title>
        <authorList>
            <consortium name="US DOE Joint Genome Institute (JGI-PGF)"/>
            <person name="Walter F."/>
            <person name="Albersmeier A."/>
            <person name="Kalinowski J."/>
            <person name="Ruckert C."/>
        </authorList>
    </citation>
    <scope>NUCLEOTIDE SEQUENCE</scope>
    <source>
        <strain evidence="8">KCTC 23310</strain>
    </source>
</reference>
<dbReference type="RefSeq" id="WP_189412476.1">
    <property type="nucleotide sequence ID" value="NZ_BMYJ01000010.1"/>
</dbReference>